<feature type="transmembrane region" description="Helical" evidence="8">
    <location>
        <begin position="29"/>
        <end position="47"/>
    </location>
</feature>
<dbReference type="CDD" id="cd20069">
    <property type="entry name" value="5TM_Oxa1-like"/>
    <property type="match status" value="1"/>
</dbReference>
<organism evidence="10 11">
    <name type="scientific">Agrocybe pediades</name>
    <dbReference type="NCBI Taxonomy" id="84607"/>
    <lineage>
        <taxon>Eukaryota</taxon>
        <taxon>Fungi</taxon>
        <taxon>Dikarya</taxon>
        <taxon>Basidiomycota</taxon>
        <taxon>Agaricomycotina</taxon>
        <taxon>Agaricomycetes</taxon>
        <taxon>Agaricomycetidae</taxon>
        <taxon>Agaricales</taxon>
        <taxon>Agaricineae</taxon>
        <taxon>Strophariaceae</taxon>
        <taxon>Agrocybe</taxon>
    </lineage>
</organism>
<dbReference type="GO" id="GO:0032979">
    <property type="term" value="P:protein insertion into mitochondrial inner membrane from matrix"/>
    <property type="evidence" value="ECO:0007669"/>
    <property type="project" value="TreeGrafter"/>
</dbReference>
<dbReference type="PANTHER" id="PTHR12428">
    <property type="entry name" value="OXA1"/>
    <property type="match status" value="1"/>
</dbReference>
<accession>A0A8H4R112</accession>
<dbReference type="EMBL" id="JAACJL010000016">
    <property type="protein sequence ID" value="KAF4619897.1"/>
    <property type="molecule type" value="Genomic_DNA"/>
</dbReference>
<evidence type="ECO:0000313" key="10">
    <source>
        <dbReference type="EMBL" id="KAF4619897.1"/>
    </source>
</evidence>
<feature type="transmembrane region" description="Helical" evidence="8">
    <location>
        <begin position="53"/>
        <end position="75"/>
    </location>
</feature>
<gene>
    <name evidence="10" type="ORF">D9613_005306</name>
</gene>
<dbReference type="GO" id="GO:0032977">
    <property type="term" value="F:membrane insertase activity"/>
    <property type="evidence" value="ECO:0007669"/>
    <property type="project" value="InterPro"/>
</dbReference>
<keyword evidence="3 6" id="KW-0812">Transmembrane</keyword>
<feature type="region of interest" description="Disordered" evidence="7">
    <location>
        <begin position="305"/>
        <end position="325"/>
    </location>
</feature>
<evidence type="ECO:0000256" key="1">
    <source>
        <dbReference type="ARBA" id="ARBA00004141"/>
    </source>
</evidence>
<evidence type="ECO:0000259" key="9">
    <source>
        <dbReference type="Pfam" id="PF02096"/>
    </source>
</evidence>
<keyword evidence="4 8" id="KW-1133">Transmembrane helix</keyword>
<reference evidence="10 11" key="1">
    <citation type="submission" date="2019-12" db="EMBL/GenBank/DDBJ databases">
        <authorList>
            <person name="Floudas D."/>
            <person name="Bentzer J."/>
            <person name="Ahren D."/>
            <person name="Johansson T."/>
            <person name="Persson P."/>
            <person name="Tunlid A."/>
        </authorList>
    </citation>
    <scope>NUCLEOTIDE SEQUENCE [LARGE SCALE GENOMIC DNA]</scope>
    <source>
        <strain evidence="10 11">CBS 102.39</strain>
    </source>
</reference>
<comment type="subcellular location">
    <subcellularLocation>
        <location evidence="1 6">Membrane</location>
        <topology evidence="1 6">Multi-pass membrane protein</topology>
    </subcellularLocation>
</comment>
<keyword evidence="11" id="KW-1185">Reference proteome</keyword>
<dbReference type="InterPro" id="IPR001708">
    <property type="entry name" value="YidC/ALB3/OXA1/COX18"/>
</dbReference>
<keyword evidence="5 8" id="KW-0472">Membrane</keyword>
<comment type="caution">
    <text evidence="10">The sequence shown here is derived from an EMBL/GenBank/DDBJ whole genome shotgun (WGS) entry which is preliminary data.</text>
</comment>
<evidence type="ECO:0000256" key="5">
    <source>
        <dbReference type="ARBA" id="ARBA00023136"/>
    </source>
</evidence>
<evidence type="ECO:0000256" key="7">
    <source>
        <dbReference type="SAM" id="MobiDB-lite"/>
    </source>
</evidence>
<feature type="domain" description="Membrane insertase YidC/Oxa/ALB C-terminal" evidence="9">
    <location>
        <begin position="96"/>
        <end position="289"/>
    </location>
</feature>
<dbReference type="InterPro" id="IPR028055">
    <property type="entry name" value="YidC/Oxa/ALB_C"/>
</dbReference>
<evidence type="ECO:0000256" key="4">
    <source>
        <dbReference type="ARBA" id="ARBA00022989"/>
    </source>
</evidence>
<proteinExistence type="inferred from homology"/>
<dbReference type="GO" id="GO:0005743">
    <property type="term" value="C:mitochondrial inner membrane"/>
    <property type="evidence" value="ECO:0007669"/>
    <property type="project" value="TreeGrafter"/>
</dbReference>
<evidence type="ECO:0000256" key="2">
    <source>
        <dbReference type="ARBA" id="ARBA00009877"/>
    </source>
</evidence>
<dbReference type="AlphaFoldDB" id="A0A8H4R112"/>
<evidence type="ECO:0000313" key="11">
    <source>
        <dbReference type="Proteomes" id="UP000521872"/>
    </source>
</evidence>
<evidence type="ECO:0000256" key="8">
    <source>
        <dbReference type="SAM" id="Phobius"/>
    </source>
</evidence>
<sequence length="325" mass="36601">MFAFQRARLRPKVCTTTFRSPKRPADRRFFIQSVCNGFLDLAIALPIPPSFPTYSTAIIAVTLVSRLALLPVSIWGKERTRRLEEIVVPEMEKLKPLVERQVFERMRAARVRGEKEQLRKMHAEEVVKVLTARRKELLEEHRCSPLPSIVIPPLAQLPVFLGFTVVLNRLSAAPTPFDSESFLTLTSLAHVDPTMTLPVVLGFLTMANVESSNWVMNAAEREQQRSMEEREAKRVADGGKPRIHPGKLIKTVLRGLSVVRIVIAALTPGSVALYWVTSAAFGLVQTWAMDWNDARRRRRRLATLQANVGAQLQQSPKPRTGKTPN</sequence>
<evidence type="ECO:0000256" key="6">
    <source>
        <dbReference type="RuleBase" id="RU003945"/>
    </source>
</evidence>
<comment type="similarity">
    <text evidence="2 6">Belongs to the OXA1/ALB3/YidC family.</text>
</comment>
<name>A0A8H4R112_9AGAR</name>
<dbReference type="Pfam" id="PF02096">
    <property type="entry name" value="60KD_IMP"/>
    <property type="match status" value="1"/>
</dbReference>
<dbReference type="GO" id="GO:0033617">
    <property type="term" value="P:mitochondrial respiratory chain complex IV assembly"/>
    <property type="evidence" value="ECO:0007669"/>
    <property type="project" value="TreeGrafter"/>
</dbReference>
<protein>
    <recommendedName>
        <fullName evidence="9">Membrane insertase YidC/Oxa/ALB C-terminal domain-containing protein</fullName>
    </recommendedName>
</protein>
<dbReference type="PANTHER" id="PTHR12428:SF65">
    <property type="entry name" value="CYTOCHROME C OXIDASE ASSEMBLY PROTEIN COX18, MITOCHONDRIAL"/>
    <property type="match status" value="1"/>
</dbReference>
<dbReference type="Proteomes" id="UP000521872">
    <property type="component" value="Unassembled WGS sequence"/>
</dbReference>
<evidence type="ECO:0000256" key="3">
    <source>
        <dbReference type="ARBA" id="ARBA00022692"/>
    </source>
</evidence>